<dbReference type="RefSeq" id="XP_013282978.1">
    <property type="nucleotide sequence ID" value="XM_013427524.1"/>
</dbReference>
<dbReference type="GeneID" id="25305272"/>
<dbReference type="HOGENOM" id="CLU_008952_0_0_1"/>
<evidence type="ECO:0000313" key="2">
    <source>
        <dbReference type="EMBL" id="KIW79170.1"/>
    </source>
</evidence>
<evidence type="ECO:0000256" key="1">
    <source>
        <dbReference type="SAM" id="MobiDB-lite"/>
    </source>
</evidence>
<accession>A0A0D2GKW5</accession>
<proteinExistence type="predicted"/>
<feature type="region of interest" description="Disordered" evidence="1">
    <location>
        <begin position="64"/>
        <end position="84"/>
    </location>
</feature>
<name>A0A0D2GKW5_9EURO</name>
<dbReference type="AlphaFoldDB" id="A0A0D2GKW5"/>
<protein>
    <recommendedName>
        <fullName evidence="4">Reverse transcriptase domain-containing protein</fullName>
    </recommendedName>
</protein>
<organism evidence="2 3">
    <name type="scientific">Fonsecaea pedrosoi CBS 271.37</name>
    <dbReference type="NCBI Taxonomy" id="1442368"/>
    <lineage>
        <taxon>Eukaryota</taxon>
        <taxon>Fungi</taxon>
        <taxon>Dikarya</taxon>
        <taxon>Ascomycota</taxon>
        <taxon>Pezizomycotina</taxon>
        <taxon>Eurotiomycetes</taxon>
        <taxon>Chaetothyriomycetidae</taxon>
        <taxon>Chaetothyriales</taxon>
        <taxon>Herpotrichiellaceae</taxon>
        <taxon>Fonsecaea</taxon>
    </lineage>
</organism>
<dbReference type="EMBL" id="KN846972">
    <property type="protein sequence ID" value="KIW79170.1"/>
    <property type="molecule type" value="Genomic_DNA"/>
</dbReference>
<evidence type="ECO:0008006" key="4">
    <source>
        <dbReference type="Google" id="ProtNLM"/>
    </source>
</evidence>
<dbReference type="OrthoDB" id="74545at2759"/>
<gene>
    <name evidence="2" type="ORF">Z517_05782</name>
</gene>
<reference evidence="2 3" key="1">
    <citation type="submission" date="2015-01" db="EMBL/GenBank/DDBJ databases">
        <title>The Genome Sequence of Fonsecaea pedrosoi CBS 271.37.</title>
        <authorList>
            <consortium name="The Broad Institute Genomics Platform"/>
            <person name="Cuomo C."/>
            <person name="de Hoog S."/>
            <person name="Gorbushina A."/>
            <person name="Stielow B."/>
            <person name="Teixiera M."/>
            <person name="Abouelleil A."/>
            <person name="Chapman S.B."/>
            <person name="Priest M."/>
            <person name="Young S.K."/>
            <person name="Wortman J."/>
            <person name="Nusbaum C."/>
            <person name="Birren B."/>
        </authorList>
    </citation>
    <scope>NUCLEOTIDE SEQUENCE [LARGE SCALE GENOMIC DNA]</scope>
    <source>
        <strain evidence="2 3">CBS 271.37</strain>
    </source>
</reference>
<dbReference type="Proteomes" id="UP000053029">
    <property type="component" value="Unassembled WGS sequence"/>
</dbReference>
<dbReference type="PANTHER" id="PTHR37015">
    <property type="entry name" value="REVERSE TRANSCRIPTASE DOMAIN-CONTAINING PROTEIN"/>
    <property type="match status" value="1"/>
</dbReference>
<feature type="compositionally biased region" description="Acidic residues" evidence="1">
    <location>
        <begin position="68"/>
        <end position="78"/>
    </location>
</feature>
<dbReference type="VEuPathDB" id="FungiDB:Z517_05782"/>
<dbReference type="PANTHER" id="PTHR37015:SF2">
    <property type="entry name" value="REVERSE TRANSCRIPTASE DOMAIN-CONTAINING PROTEIN"/>
    <property type="match status" value="1"/>
</dbReference>
<keyword evidence="3" id="KW-1185">Reference proteome</keyword>
<evidence type="ECO:0000313" key="3">
    <source>
        <dbReference type="Proteomes" id="UP000053029"/>
    </source>
</evidence>
<sequence length="930" mass="106098">MASSALPETLRSVTSTKIQEVRKQRDHFEASKKDIIREARPFKDDLERTRRLLVGSCRQAGITVVNDDSSDSDSDSEPASDLARTRRNQQLFLRQAGKDPAFATEIVHRIHDELVEHLSLRSVQHEHAQFFSELVTEWLSSSIDVQTHPSKQNSMEESSFESVGRKEMHEQRAQWESIVFTNRETDDTAIGRYLNQLFNSDDEISKHFQNIETSTKAFCRTLRSTAELCSVDSLKVTITGLLRTDLLSDEKAAILKSFQNNPGVLQEVADVLNMRFASLESWKWTTIDGAIPVEQRRQLNGKYRVFMDEDVLDAILLHTIGIKWAVHFKSCLTEFFLSPAWRTAGGRIPKNDWDRRWYFLGEKSAPRYNSVEVQRKDQYGEEYFMSQLPTTESEGARVYNDDEGPFSNTPGVRDAISDDGLNSGTLKKGSVATKQGLLHLLITEALVSQHVRPGSSHAVIRSDFQWFGPSLPHSTIFAVLKFFGIGSTWLDFFRTFLQAPMRFEQDGPNGQYHVRLRGVPMSHALSDVFGEVILFAMDYAVNKATQNYLYRLHDDFWFWGTEEVCLRGWDAMSTFASVMGLEFNEEKTGSVVFDNRSLSRPINTRFSGSDQEMECESMAPQTLRLPKGDVRWGFLRLDANSVRFVIDQDMVDAHIKELQLQLSHCTSIFSYIQAYNAYLARFFSNNLGKPSFAFGRQHVDDMIDTFAKIQKELFPGGSVTDHLSSLAQERFGVKDIPDGVWYWPIQMGGLELHNPLVPLYCMRETMRQSPQTILSKCLEREEKSYLTAKAEFESEMKTHGRKTSYPSGLPTFGDQFMQKDEYLKYREQRSINLYNTYSHLLEVPAEFQVHGTNETTAWLDKLPSPTRSQKSSSTGIVKAFDSMNAYWKWILAVYGSQIVEKYGSIQIVDAAQVPLGVVSVMKGGRVRWQG</sequence>
<dbReference type="STRING" id="1442368.A0A0D2GKW5"/>